<dbReference type="Proteomes" id="UP000515561">
    <property type="component" value="Chromosome"/>
</dbReference>
<dbReference type="EMBL" id="AP023367">
    <property type="protein sequence ID" value="BCJ94276.1"/>
    <property type="molecule type" value="Genomic_DNA"/>
</dbReference>
<gene>
    <name evidence="1" type="ORF">acsn021_18450</name>
</gene>
<evidence type="ECO:0000313" key="2">
    <source>
        <dbReference type="Proteomes" id="UP000515561"/>
    </source>
</evidence>
<organism evidence="1 2">
    <name type="scientific">Anaerocolumna cellulosilytica</name>
    <dbReference type="NCBI Taxonomy" id="433286"/>
    <lineage>
        <taxon>Bacteria</taxon>
        <taxon>Bacillati</taxon>
        <taxon>Bacillota</taxon>
        <taxon>Clostridia</taxon>
        <taxon>Lachnospirales</taxon>
        <taxon>Lachnospiraceae</taxon>
        <taxon>Anaerocolumna</taxon>
    </lineage>
</organism>
<dbReference type="KEGG" id="acel:acsn021_18450"/>
<evidence type="ECO:0000313" key="1">
    <source>
        <dbReference type="EMBL" id="BCJ94276.1"/>
    </source>
</evidence>
<protein>
    <submittedName>
        <fullName evidence="1">Uncharacterized protein</fullName>
    </submittedName>
</protein>
<name>A0A6S6QX27_9FIRM</name>
<accession>A0A6S6QX27</accession>
<sequence>MSNWQQILQPIDEEYLIGLTNKGIVKRASKDLEQAACTLKEEGDKLVVQVDEALCTLEELIGDSKCSCPSRSICKHIVIAVLYAKDKLQREEKTGREEKTETDNALFPSILEYPLPKLKAVLGDKKYQNFCNRVKQGIYPVIKTGTTVTVEFKDADIKVRLLNPIEHSSCSCHKKDLCQHKAEAILYFQLKEGKVTLPDLEKETLDSRDIDLNGMKQLAGYIQELLTQQIVTGLARSSPSITDTLERTAILCHNGNLAEFERKLRELKEEYEHYFNRSASFCADSLLHKICQLYRMSKRLLLTEDKLEAASLAGEFRVEYLPAGTLTLLGMGQRQFHSKTGYEGETYYFLEETTQEWYTYTNARPVYYDTKNRAGQGEKGRAPWQLLCSLEELSEGRIMLYNGKASLEHRLSATTEAKAEYFGRADIDLKNYKKQYYEDFLKLYEERIKNSWLKEEQGTNENLNQLEQMVLIKPASIKNAVFDAIRQQYSMELYDTANRMILLQIAYSKKENYTIRFLERLARRIEKGVVEVPCFFGILYKEEGKLKLYPIHYFNEPA</sequence>
<dbReference type="InterPro" id="IPR007527">
    <property type="entry name" value="Znf_SWIM"/>
</dbReference>
<dbReference type="AlphaFoldDB" id="A0A6S6QX27"/>
<dbReference type="PROSITE" id="PS50966">
    <property type="entry name" value="ZF_SWIM"/>
    <property type="match status" value="2"/>
</dbReference>
<reference evidence="1 2" key="1">
    <citation type="journal article" date="2016" name="Int. J. Syst. Evol. Microbiol.">
        <title>Descriptions of Anaerotaenia torta gen. nov., sp. nov. and Anaerocolumna cellulosilytica gen. nov., sp. nov. isolated from a methanogenic reactor of cattle waste.</title>
        <authorList>
            <person name="Uek A."/>
            <person name="Ohtaki Y."/>
            <person name="Kaku N."/>
            <person name="Ueki K."/>
        </authorList>
    </citation>
    <scope>NUCLEOTIDE SEQUENCE [LARGE SCALE GENOMIC DNA]</scope>
    <source>
        <strain evidence="1 2">SN021</strain>
    </source>
</reference>
<keyword evidence="2" id="KW-1185">Reference proteome</keyword>
<proteinExistence type="predicted"/>
<dbReference type="Pfam" id="PF04434">
    <property type="entry name" value="SWIM"/>
    <property type="match status" value="2"/>
</dbReference>
<dbReference type="RefSeq" id="WP_184091171.1">
    <property type="nucleotide sequence ID" value="NZ_AP023367.1"/>
</dbReference>
<dbReference type="GO" id="GO:0008270">
    <property type="term" value="F:zinc ion binding"/>
    <property type="evidence" value="ECO:0007669"/>
    <property type="project" value="InterPro"/>
</dbReference>